<dbReference type="RefSeq" id="WP_115557854.1">
    <property type="nucleotide sequence ID" value="NZ_CP031376.1"/>
</dbReference>
<dbReference type="KEGG" id="salx:SALLE_v1c08900"/>
<protein>
    <recommendedName>
        <fullName evidence="6">Transposase</fullName>
    </recommendedName>
</protein>
<evidence type="ECO:0000313" key="4">
    <source>
        <dbReference type="EMBL" id="AXK51642.1"/>
    </source>
</evidence>
<dbReference type="Proteomes" id="UP000254792">
    <property type="component" value="Chromosome"/>
</dbReference>
<evidence type="ECO:0000256" key="1">
    <source>
        <dbReference type="SAM" id="Coils"/>
    </source>
</evidence>
<dbReference type="EMBL" id="CP031376">
    <property type="protein sequence ID" value="AXK51560.1"/>
    <property type="molecule type" value="Genomic_DNA"/>
</dbReference>
<evidence type="ECO:0008006" key="6">
    <source>
        <dbReference type="Google" id="ProtNLM"/>
    </source>
</evidence>
<dbReference type="SUPFAM" id="SSF46689">
    <property type="entry name" value="Homeodomain-like"/>
    <property type="match status" value="1"/>
</dbReference>
<dbReference type="AlphaFoldDB" id="A0A345Z2V3"/>
<name>A0A345Z2V3_9MOLU</name>
<keyword evidence="5" id="KW-1185">Reference proteome</keyword>
<dbReference type="KEGG" id="salx:SALLE_v1c09720"/>
<dbReference type="EMBL" id="CP031376">
    <property type="protein sequence ID" value="AXK50932.1"/>
    <property type="molecule type" value="Genomic_DNA"/>
</dbReference>
<sequence>MATKGQKFNSYTNELKKEIMDYARTEGNVVAGKKFNMSHHTIRDWFYKERNSISPNKELNKQKKEMDSLEEKYEILKKLHEFYKSTEDKK</sequence>
<dbReference type="KEGG" id="salx:SALLE_v1c02560"/>
<dbReference type="InterPro" id="IPR009057">
    <property type="entry name" value="Homeodomain-like_sf"/>
</dbReference>
<gene>
    <name evidence="2" type="ORF">SALLE_v1c02560</name>
    <name evidence="3" type="ORF">SALLE_v1c08900</name>
    <name evidence="4" type="ORF">SALLE_v1c09720</name>
</gene>
<organism evidence="2 5">
    <name type="scientific">Spiroplasma alleghenense</name>
    <dbReference type="NCBI Taxonomy" id="216931"/>
    <lineage>
        <taxon>Bacteria</taxon>
        <taxon>Bacillati</taxon>
        <taxon>Mycoplasmatota</taxon>
        <taxon>Mollicutes</taxon>
        <taxon>Entomoplasmatales</taxon>
        <taxon>Spiroplasmataceae</taxon>
        <taxon>Spiroplasma</taxon>
    </lineage>
</organism>
<dbReference type="EMBL" id="CP031376">
    <property type="protein sequence ID" value="AXK51642.1"/>
    <property type="molecule type" value="Genomic_DNA"/>
</dbReference>
<evidence type="ECO:0000313" key="2">
    <source>
        <dbReference type="EMBL" id="AXK50932.1"/>
    </source>
</evidence>
<evidence type="ECO:0000313" key="3">
    <source>
        <dbReference type="EMBL" id="AXK51560.1"/>
    </source>
</evidence>
<evidence type="ECO:0000313" key="5">
    <source>
        <dbReference type="Proteomes" id="UP000254792"/>
    </source>
</evidence>
<proteinExistence type="predicted"/>
<keyword evidence="1" id="KW-0175">Coiled coil</keyword>
<accession>A0A345Z2V3</accession>
<feature type="coiled-coil region" evidence="1">
    <location>
        <begin position="59"/>
        <end position="86"/>
    </location>
</feature>
<dbReference type="OrthoDB" id="2476570at2"/>
<reference evidence="2 5" key="1">
    <citation type="submission" date="2018-07" db="EMBL/GenBank/DDBJ databases">
        <title>Complete genome sequence of Spiroplasma alleghenense PLHS-1 (ATCC 51752).</title>
        <authorList>
            <person name="Chou L."/>
            <person name="Lee T.-Y."/>
            <person name="Tsai Y.-M."/>
            <person name="Kuo C.-H."/>
        </authorList>
    </citation>
    <scope>NUCLEOTIDE SEQUENCE [LARGE SCALE GENOMIC DNA]</scope>
    <source>
        <strain evidence="2 5">PLHS-1</strain>
    </source>
</reference>